<reference evidence="3 4" key="2">
    <citation type="submission" date="2024-05" db="EMBL/GenBank/DDBJ databases">
        <authorList>
            <person name="Chen Y."/>
            <person name="Shah S."/>
            <person name="Dougan E. K."/>
            <person name="Thang M."/>
            <person name="Chan C."/>
        </authorList>
    </citation>
    <scope>NUCLEOTIDE SEQUENCE [LARGE SCALE GENOMIC DNA]</scope>
</reference>
<protein>
    <submittedName>
        <fullName evidence="2">Uncharacterized protein</fullName>
    </submittedName>
</protein>
<dbReference type="AlphaFoldDB" id="A0A9P1G7Y7"/>
<dbReference type="Proteomes" id="UP001152797">
    <property type="component" value="Unassembled WGS sequence"/>
</dbReference>
<keyword evidence="1" id="KW-0812">Transmembrane</keyword>
<keyword evidence="1" id="KW-1133">Transmembrane helix</keyword>
<name>A0A9P1G7Y7_9DINO</name>
<feature type="transmembrane region" description="Helical" evidence="1">
    <location>
        <begin position="87"/>
        <end position="104"/>
    </location>
</feature>
<evidence type="ECO:0000256" key="1">
    <source>
        <dbReference type="SAM" id="Phobius"/>
    </source>
</evidence>
<dbReference type="EMBL" id="CAMXCT010002802">
    <property type="protein sequence ID" value="CAI4000582.1"/>
    <property type="molecule type" value="Genomic_DNA"/>
</dbReference>
<sequence length="396" mass="43254">ACHNWAGHSDSHRGPAMTTFVGALEVPVAIGCRKLSMTSDNSKVFLGDYEAVDKGYEICDCEDVTLIAPKGSKHCPISPFLKPNECAVVLFVGIVVLPGLLWCLRHQAKSKEERDAYAAALYWGYDFCAGICASAASAERLHLELVSSSEPEPPAHRVEADGRSQPLGTWLIGPSNLKVKSLLCNLMQSVHRKRCKGESVQTLTNKLLSGETQVEDIPALVGVQDPHGKVFIVSGNRRLFALKAFADQLPKEGAQCVKASTLLVSLSDMHLFPQSLFARCVEAFTSHDGGRPTLRAVQPEHPQAQSVARPAVVLKAAPSVPRGTILRSWALKGLEGFWIDHRGSVYMVEEKQGVGLEVVRNNGTDCRNYRLEWDGQTFVWPSYNTKHVAVCVNADV</sequence>
<dbReference type="EMBL" id="CAMXCT020002802">
    <property type="protein sequence ID" value="CAL1153957.1"/>
    <property type="molecule type" value="Genomic_DNA"/>
</dbReference>
<evidence type="ECO:0000313" key="2">
    <source>
        <dbReference type="EMBL" id="CAI4000582.1"/>
    </source>
</evidence>
<organism evidence="2">
    <name type="scientific">Cladocopium goreaui</name>
    <dbReference type="NCBI Taxonomy" id="2562237"/>
    <lineage>
        <taxon>Eukaryota</taxon>
        <taxon>Sar</taxon>
        <taxon>Alveolata</taxon>
        <taxon>Dinophyceae</taxon>
        <taxon>Suessiales</taxon>
        <taxon>Symbiodiniaceae</taxon>
        <taxon>Cladocopium</taxon>
    </lineage>
</organism>
<comment type="caution">
    <text evidence="2">The sequence shown here is derived from an EMBL/GenBank/DDBJ whole genome shotgun (WGS) entry which is preliminary data.</text>
</comment>
<keyword evidence="1" id="KW-0472">Membrane</keyword>
<gene>
    <name evidence="2" type="ORF">C1SCF055_LOCUS26691</name>
</gene>
<accession>A0A9P1G7Y7</accession>
<proteinExistence type="predicted"/>
<reference evidence="2" key="1">
    <citation type="submission" date="2022-10" db="EMBL/GenBank/DDBJ databases">
        <authorList>
            <person name="Chen Y."/>
            <person name="Dougan E. K."/>
            <person name="Chan C."/>
            <person name="Rhodes N."/>
            <person name="Thang M."/>
        </authorList>
    </citation>
    <scope>NUCLEOTIDE SEQUENCE</scope>
</reference>
<evidence type="ECO:0000313" key="3">
    <source>
        <dbReference type="EMBL" id="CAL4787894.1"/>
    </source>
</evidence>
<evidence type="ECO:0000313" key="4">
    <source>
        <dbReference type="Proteomes" id="UP001152797"/>
    </source>
</evidence>
<keyword evidence="4" id="KW-1185">Reference proteome</keyword>
<feature type="non-terminal residue" evidence="2">
    <location>
        <position position="1"/>
    </location>
</feature>
<dbReference type="EMBL" id="CAMXCT030002802">
    <property type="protein sequence ID" value="CAL4787894.1"/>
    <property type="molecule type" value="Genomic_DNA"/>
</dbReference>